<comment type="similarity">
    <text evidence="10">Belongs to the monovalent cation:proton antiporter 1 (CPA1) transporter (TC 2.A.36) family.</text>
</comment>
<evidence type="ECO:0000256" key="6">
    <source>
        <dbReference type="ARBA" id="ARBA00023053"/>
    </source>
</evidence>
<keyword evidence="8 10" id="KW-0472">Membrane</keyword>
<accession>A0ABV8IZ02</accession>
<feature type="transmembrane region" description="Helical" evidence="10">
    <location>
        <begin position="177"/>
        <end position="196"/>
    </location>
</feature>
<feature type="domain" description="Cation/H+ exchanger transmembrane" evidence="11">
    <location>
        <begin position="14"/>
        <end position="403"/>
    </location>
</feature>
<keyword evidence="7 10" id="KW-0406">Ion transport</keyword>
<name>A0ABV8IZ02_9ACTN</name>
<evidence type="ECO:0000259" key="11">
    <source>
        <dbReference type="Pfam" id="PF00999"/>
    </source>
</evidence>
<feature type="transmembrane region" description="Helical" evidence="10">
    <location>
        <begin position="344"/>
        <end position="366"/>
    </location>
</feature>
<dbReference type="InterPro" id="IPR004705">
    <property type="entry name" value="Cation/H_exchanger_CPA1_bac"/>
</dbReference>
<proteinExistence type="inferred from homology"/>
<evidence type="ECO:0000313" key="12">
    <source>
        <dbReference type="EMBL" id="MFC4069065.1"/>
    </source>
</evidence>
<evidence type="ECO:0000256" key="9">
    <source>
        <dbReference type="ARBA" id="ARBA00023201"/>
    </source>
</evidence>
<dbReference type="PANTHER" id="PTHR10110">
    <property type="entry name" value="SODIUM/HYDROGEN EXCHANGER"/>
    <property type="match status" value="1"/>
</dbReference>
<evidence type="ECO:0000313" key="13">
    <source>
        <dbReference type="Proteomes" id="UP001595867"/>
    </source>
</evidence>
<evidence type="ECO:0000256" key="4">
    <source>
        <dbReference type="ARBA" id="ARBA00022692"/>
    </source>
</evidence>
<dbReference type="EMBL" id="JBHSBL010000020">
    <property type="protein sequence ID" value="MFC4069065.1"/>
    <property type="molecule type" value="Genomic_DNA"/>
</dbReference>
<feature type="transmembrane region" description="Helical" evidence="10">
    <location>
        <begin position="112"/>
        <end position="135"/>
    </location>
</feature>
<evidence type="ECO:0000256" key="7">
    <source>
        <dbReference type="ARBA" id="ARBA00023065"/>
    </source>
</evidence>
<feature type="transmembrane region" description="Helical" evidence="10">
    <location>
        <begin position="54"/>
        <end position="71"/>
    </location>
</feature>
<dbReference type="RefSeq" id="WP_378069963.1">
    <property type="nucleotide sequence ID" value="NZ_JBHSBL010000020.1"/>
</dbReference>
<feature type="transmembrane region" description="Helical" evidence="10">
    <location>
        <begin position="300"/>
        <end position="323"/>
    </location>
</feature>
<evidence type="ECO:0000256" key="3">
    <source>
        <dbReference type="ARBA" id="ARBA00022475"/>
    </source>
</evidence>
<keyword evidence="10" id="KW-0050">Antiport</keyword>
<keyword evidence="6 10" id="KW-0915">Sodium</keyword>
<feature type="transmembrane region" description="Helical" evidence="10">
    <location>
        <begin position="260"/>
        <end position="280"/>
    </location>
</feature>
<evidence type="ECO:0000256" key="8">
    <source>
        <dbReference type="ARBA" id="ARBA00023136"/>
    </source>
</evidence>
<comment type="subcellular location">
    <subcellularLocation>
        <location evidence="1 10">Cell membrane</location>
        <topology evidence="1 10">Multi-pass membrane protein</topology>
    </subcellularLocation>
</comment>
<dbReference type="Proteomes" id="UP001595867">
    <property type="component" value="Unassembled WGS sequence"/>
</dbReference>
<feature type="transmembrane region" description="Helical" evidence="10">
    <location>
        <begin position="378"/>
        <end position="401"/>
    </location>
</feature>
<reference evidence="13" key="1">
    <citation type="journal article" date="2019" name="Int. J. Syst. Evol. Microbiol.">
        <title>The Global Catalogue of Microorganisms (GCM) 10K type strain sequencing project: providing services to taxonomists for standard genome sequencing and annotation.</title>
        <authorList>
            <consortium name="The Broad Institute Genomics Platform"/>
            <consortium name="The Broad Institute Genome Sequencing Center for Infectious Disease"/>
            <person name="Wu L."/>
            <person name="Ma J."/>
        </authorList>
    </citation>
    <scope>NUCLEOTIDE SEQUENCE [LARGE SCALE GENOMIC DNA]</scope>
    <source>
        <strain evidence="13">TBRC 5832</strain>
    </source>
</reference>
<keyword evidence="5 10" id="KW-1133">Transmembrane helix</keyword>
<evidence type="ECO:0000256" key="2">
    <source>
        <dbReference type="ARBA" id="ARBA00022448"/>
    </source>
</evidence>
<evidence type="ECO:0000256" key="5">
    <source>
        <dbReference type="ARBA" id="ARBA00022989"/>
    </source>
</evidence>
<dbReference type="Gene3D" id="1.20.1530.20">
    <property type="match status" value="1"/>
</dbReference>
<evidence type="ECO:0000256" key="1">
    <source>
        <dbReference type="ARBA" id="ARBA00004651"/>
    </source>
</evidence>
<gene>
    <name evidence="12" type="ORF">ACFO0C_29380</name>
</gene>
<dbReference type="PANTHER" id="PTHR10110:SF86">
    <property type="entry name" value="SODIUM_HYDROGEN EXCHANGER 7"/>
    <property type="match status" value="1"/>
</dbReference>
<comment type="function">
    <text evidence="10">Na(+)/H(+) antiporter that extrudes sodium in exchange for external protons.</text>
</comment>
<protein>
    <submittedName>
        <fullName evidence="12">Na+/H+ antiporter</fullName>
    </submittedName>
</protein>
<dbReference type="NCBIfam" id="TIGR00831">
    <property type="entry name" value="a_cpa1"/>
    <property type="match status" value="1"/>
</dbReference>
<feature type="transmembrane region" description="Helical" evidence="10">
    <location>
        <begin position="83"/>
        <end position="106"/>
    </location>
</feature>
<organism evidence="12 13">
    <name type="scientific">Actinoplanes subglobosus</name>
    <dbReference type="NCBI Taxonomy" id="1547892"/>
    <lineage>
        <taxon>Bacteria</taxon>
        <taxon>Bacillati</taxon>
        <taxon>Actinomycetota</taxon>
        <taxon>Actinomycetes</taxon>
        <taxon>Micromonosporales</taxon>
        <taxon>Micromonosporaceae</taxon>
        <taxon>Actinoplanes</taxon>
    </lineage>
</organism>
<dbReference type="Pfam" id="PF00999">
    <property type="entry name" value="Na_H_Exchanger"/>
    <property type="match status" value="1"/>
</dbReference>
<dbReference type="InterPro" id="IPR006153">
    <property type="entry name" value="Cation/H_exchanger_TM"/>
</dbReference>
<keyword evidence="4 10" id="KW-0812">Transmembrane</keyword>
<dbReference type="InterPro" id="IPR018422">
    <property type="entry name" value="Cation/H_exchanger_CPA1"/>
</dbReference>
<keyword evidence="9 10" id="KW-0739">Sodium transport</keyword>
<keyword evidence="3 10" id="KW-1003">Cell membrane</keyword>
<dbReference type="InterPro" id="IPR038770">
    <property type="entry name" value="Na+/solute_symporter_sf"/>
</dbReference>
<evidence type="ECO:0000256" key="10">
    <source>
        <dbReference type="RuleBase" id="RU366002"/>
    </source>
</evidence>
<comment type="caution">
    <text evidence="12">The sequence shown here is derived from an EMBL/GenBank/DDBJ whole genome shotgun (WGS) entry which is preliminary data.</text>
</comment>
<sequence>MLALVVVVVLGAAMLASGALAVRLRLAPPVLLLGCGVLLGFVPALREVHLPPETVLLLFLPALLYWESLTTSLREIRRDLRGIILMGTVLVVLTAGAVAATAHALGLPWGPAWVLGAALAPTDATAVGVLARRLPRRNVTLLRAESLINDGTALVIYALAVGITVGEQQLTTVHVSWLLLLAYGGGALAGLITAWAGVRLRRRLNDPMLGNVAMLIIPFTAFLLAEVIEASGVVAVVICGLVMSQAGPRAVNAETRSQAVAFWSLATFMLNGALFVLVGIEVQAAVRGLNSVDLFRGTVAVAVVAVVMFAARLAFLFVSAYTIRGLDRRPQQRLRRISHRARMVSAIAGFRGAVSLAAALAVPATLASGQPFPGRDTIVFVTAGVIVVTLVVQAPLLPVIVRWARLPHDVSVEKERRLAETTAIREALAELPALAAVLGTDPQVTDALRREYDRHLEMLMSQDPASDGSTLRHHDDAALRRALVAHKRATVLRLRDQGHIDDTVLRRVQARLDIEDLRLSDHDLVE</sequence>
<comment type="caution">
    <text evidence="10">Lacks conserved residue(s) required for the propagation of feature annotation.</text>
</comment>
<keyword evidence="13" id="KW-1185">Reference proteome</keyword>
<keyword evidence="2 10" id="KW-0813">Transport</keyword>